<evidence type="ECO:0000313" key="1">
    <source>
        <dbReference type="EMBL" id="BBA47880.1"/>
    </source>
</evidence>
<name>A0A286TD22_BIFBI</name>
<proteinExistence type="predicted"/>
<dbReference type="Proteomes" id="UP000262177">
    <property type="component" value="Chromosome"/>
</dbReference>
<organism evidence="1 2">
    <name type="scientific">Bifidobacterium bifidum LMG 13195</name>
    <dbReference type="NCBI Taxonomy" id="1207542"/>
    <lineage>
        <taxon>Bacteria</taxon>
        <taxon>Bacillati</taxon>
        <taxon>Actinomycetota</taxon>
        <taxon>Actinomycetes</taxon>
        <taxon>Bifidobacteriales</taxon>
        <taxon>Bifidobacteriaceae</taxon>
        <taxon>Bifidobacterium</taxon>
    </lineage>
</organism>
<accession>A0A286TD22</accession>
<dbReference type="EMBL" id="AP018131">
    <property type="protein sequence ID" value="BBA47880.1"/>
    <property type="molecule type" value="Genomic_DNA"/>
</dbReference>
<reference evidence="1 2" key="1">
    <citation type="journal article" date="2017" name="Biosci. Biotechnol. Biochem.">
        <title>Identification and characterization of a sulfoglycosidase from Bifidobacterium bifidum implicated in mucin glycan utilization.</title>
        <authorList>
            <person name="Katoh T."/>
            <person name="Maeshibu T."/>
            <person name="Kikkawa K."/>
            <person name="Gotoh A."/>
            <person name="Tomabechi Y."/>
            <person name="Nakamura M."/>
            <person name="Liao W.-H."/>
            <person name="Yamaguchi M."/>
            <person name="Ashida H."/>
            <person name="Yamamoto K."/>
            <person name="Katayama T."/>
        </authorList>
    </citation>
    <scope>NUCLEOTIDE SEQUENCE [LARGE SCALE GENOMIC DNA]</scope>
    <source>
        <strain evidence="1 2">JCM 7004</strain>
    </source>
</reference>
<protein>
    <submittedName>
        <fullName evidence="1">Uncharacterized protein</fullName>
    </submittedName>
</protein>
<sequence length="482" mass="52312">MRTPEMWIDQGAGWTNVTAHDGETCALAAFGIEWGTDDPLEAPDPSVMTATLVDRTGRLAANPRTLAGMRVMIRLPHALTWGDIGAAAGQWQAQRYEWRSAHRRLPRKDPADPFTGAGLTLFRGRLNTGGTITRKGDTWRISLKATSDLALLKRVTTQGPTDPKQPGYHWTGGRTAVMREITRRLAALGLPLKTQPDTPPAGDTAPYGTDSYPQLLTVITDTIGVDTDLLMYRLYESFDDDRDGEHTIIVAVNGVARIGISADGRIEHVCDSSLLTVDQATLQIPEPVTQVKINGRKATWDDDKKTVSYDDHEANINAAGTLPANLTANEKSASLDTNSILADESSGHWTGTPADTDAMKANAIAWIANRTLRAAPAGISASSAFIDPDTDPTIFKPEPATWAFTANLFSPLISDDGRPALNGPWLAIGGTIEYDGRRLTSTPTFTPLRTPGDPPAWQDIPDAPLTWQQVKATWAEFEQITR</sequence>
<gene>
    <name evidence="1" type="ORF">BBJK_01268</name>
</gene>
<evidence type="ECO:0000313" key="2">
    <source>
        <dbReference type="Proteomes" id="UP000262177"/>
    </source>
</evidence>
<dbReference type="AlphaFoldDB" id="A0A286TD22"/>